<dbReference type="PROSITE" id="PS51197">
    <property type="entry name" value="HTH_RRF2_2"/>
    <property type="match status" value="1"/>
</dbReference>
<dbReference type="NCBIfam" id="TIGR00738">
    <property type="entry name" value="rrf2_super"/>
    <property type="match status" value="1"/>
</dbReference>
<accession>A0A644VTM8</accession>
<dbReference type="InterPro" id="IPR036388">
    <property type="entry name" value="WH-like_DNA-bd_sf"/>
</dbReference>
<protein>
    <submittedName>
        <fullName evidence="2">HTH-type transcriptional regulator CymR</fullName>
    </submittedName>
</protein>
<evidence type="ECO:0000313" key="2">
    <source>
        <dbReference type="EMBL" id="MPL94775.1"/>
    </source>
</evidence>
<dbReference type="PANTHER" id="PTHR33221">
    <property type="entry name" value="WINGED HELIX-TURN-HELIX TRANSCRIPTIONAL REGULATOR, RRF2 FAMILY"/>
    <property type="match status" value="1"/>
</dbReference>
<comment type="caution">
    <text evidence="2">The sequence shown here is derived from an EMBL/GenBank/DDBJ whole genome shotgun (WGS) entry which is preliminary data.</text>
</comment>
<dbReference type="AlphaFoldDB" id="A0A644VTM8"/>
<dbReference type="PANTHER" id="PTHR33221:SF5">
    <property type="entry name" value="HTH-TYPE TRANSCRIPTIONAL REGULATOR ISCR"/>
    <property type="match status" value="1"/>
</dbReference>
<dbReference type="InterPro" id="IPR000944">
    <property type="entry name" value="Tscrpt_reg_Rrf2"/>
</dbReference>
<sequence>MKINTKIRYGLRAMISIACCDEPKGLLQKDIAESQKLSNKYLDAIISALKSKGLITTYRGKGSGYKLTRPANSITMYDIYTAFEPITVVECLDNPDFCELECCCNANKYWSEMKSEFIRILKNKTLEEIAVKERPCIEILHN</sequence>
<dbReference type="SUPFAM" id="SSF46785">
    <property type="entry name" value="Winged helix' DNA-binding domain"/>
    <property type="match status" value="1"/>
</dbReference>
<dbReference type="GO" id="GO:0003700">
    <property type="term" value="F:DNA-binding transcription factor activity"/>
    <property type="evidence" value="ECO:0007669"/>
    <property type="project" value="TreeGrafter"/>
</dbReference>
<proteinExistence type="predicted"/>
<dbReference type="InterPro" id="IPR036390">
    <property type="entry name" value="WH_DNA-bd_sf"/>
</dbReference>
<name>A0A644VTM8_9ZZZZ</name>
<dbReference type="GO" id="GO:0005829">
    <property type="term" value="C:cytosol"/>
    <property type="evidence" value="ECO:0007669"/>
    <property type="project" value="TreeGrafter"/>
</dbReference>
<reference evidence="2" key="1">
    <citation type="submission" date="2019-08" db="EMBL/GenBank/DDBJ databases">
        <authorList>
            <person name="Kucharzyk K."/>
            <person name="Murdoch R.W."/>
            <person name="Higgins S."/>
            <person name="Loffler F."/>
        </authorList>
    </citation>
    <scope>NUCLEOTIDE SEQUENCE</scope>
</reference>
<organism evidence="2">
    <name type="scientific">bioreactor metagenome</name>
    <dbReference type="NCBI Taxonomy" id="1076179"/>
    <lineage>
        <taxon>unclassified sequences</taxon>
        <taxon>metagenomes</taxon>
        <taxon>ecological metagenomes</taxon>
    </lineage>
</organism>
<dbReference type="Pfam" id="PF02082">
    <property type="entry name" value="Rrf2"/>
    <property type="match status" value="1"/>
</dbReference>
<keyword evidence="1" id="KW-0238">DNA-binding</keyword>
<evidence type="ECO:0000256" key="1">
    <source>
        <dbReference type="ARBA" id="ARBA00023125"/>
    </source>
</evidence>
<dbReference type="GO" id="GO:0003677">
    <property type="term" value="F:DNA binding"/>
    <property type="evidence" value="ECO:0007669"/>
    <property type="project" value="UniProtKB-KW"/>
</dbReference>
<dbReference type="Gene3D" id="1.10.10.10">
    <property type="entry name" value="Winged helix-like DNA-binding domain superfamily/Winged helix DNA-binding domain"/>
    <property type="match status" value="1"/>
</dbReference>
<gene>
    <name evidence="2" type="primary">cymR_12</name>
    <name evidence="2" type="ORF">SDC9_40931</name>
</gene>
<dbReference type="EMBL" id="VSSQ01000441">
    <property type="protein sequence ID" value="MPL94775.1"/>
    <property type="molecule type" value="Genomic_DNA"/>
</dbReference>